<dbReference type="CDD" id="cd09137">
    <property type="entry name" value="PLDc_PGS1_euk_2"/>
    <property type="match status" value="1"/>
</dbReference>
<dbReference type="PANTHER" id="PTHR12586:SF1">
    <property type="entry name" value="CDP-DIACYLGLYCEROL--GLYCEROL-3-PHOSPHATE 3-PHOSPHATIDYLTRANSFERASE, MITOCHONDRIAL"/>
    <property type="match status" value="1"/>
</dbReference>
<evidence type="ECO:0000256" key="10">
    <source>
        <dbReference type="RuleBase" id="RU365024"/>
    </source>
</evidence>
<dbReference type="STRING" id="590646.G3AWM7"/>
<dbReference type="PANTHER" id="PTHR12586">
    <property type="entry name" value="CDP-DIACYLGLYCEROL--SERINE O-PHOSPHATIDYLTRANSFERASE"/>
    <property type="match status" value="1"/>
</dbReference>
<dbReference type="Gene3D" id="3.30.870.10">
    <property type="entry name" value="Endonuclease Chain A"/>
    <property type="match status" value="2"/>
</dbReference>
<dbReference type="InterPro" id="IPR016270">
    <property type="entry name" value="PGS1"/>
</dbReference>
<evidence type="ECO:0000256" key="1">
    <source>
        <dbReference type="ARBA" id="ARBA00005042"/>
    </source>
</evidence>
<feature type="domain" description="PLD phosphodiesterase" evidence="11">
    <location>
        <begin position="173"/>
        <end position="199"/>
    </location>
</feature>
<evidence type="ECO:0000256" key="8">
    <source>
        <dbReference type="ARBA" id="ARBA00023264"/>
    </source>
</evidence>
<dbReference type="PROSITE" id="PS50035">
    <property type="entry name" value="PLD"/>
    <property type="match status" value="1"/>
</dbReference>
<evidence type="ECO:0000256" key="3">
    <source>
        <dbReference type="ARBA" id="ARBA00022516"/>
    </source>
</evidence>
<dbReference type="EC" id="2.7.8.5" evidence="10"/>
<reference evidence="12 13" key="1">
    <citation type="journal article" date="2011" name="Proc. Natl. Acad. Sci. U.S.A.">
        <title>Comparative genomics of xylose-fermenting fungi for enhanced biofuel production.</title>
        <authorList>
            <person name="Wohlbach D.J."/>
            <person name="Kuo A."/>
            <person name="Sato T.K."/>
            <person name="Potts K.M."/>
            <person name="Salamov A.A."/>
            <person name="LaButti K.M."/>
            <person name="Sun H."/>
            <person name="Clum A."/>
            <person name="Pangilinan J.L."/>
            <person name="Lindquist E.A."/>
            <person name="Lucas S."/>
            <person name="Lapidus A."/>
            <person name="Jin M."/>
            <person name="Gunawan C."/>
            <person name="Balan V."/>
            <person name="Dale B.E."/>
            <person name="Jeffries T.W."/>
            <person name="Zinkel R."/>
            <person name="Barry K.W."/>
            <person name="Grigoriev I.V."/>
            <person name="Gasch A.P."/>
        </authorList>
    </citation>
    <scope>NUCLEOTIDE SEQUENCE [LARGE SCALE GENOMIC DNA]</scope>
    <source>
        <strain evidence="13">ATCC 10573 / BCRC 21748 / CBS 615 / JCM 9827 / NBRC 10315 / NRRL Y-1498 / VKM Y-70</strain>
    </source>
</reference>
<evidence type="ECO:0000256" key="6">
    <source>
        <dbReference type="ARBA" id="ARBA00023098"/>
    </source>
</evidence>
<keyword evidence="10" id="KW-0496">Mitochondrion</keyword>
<evidence type="ECO:0000256" key="7">
    <source>
        <dbReference type="ARBA" id="ARBA00023209"/>
    </source>
</evidence>
<comment type="pathway">
    <text evidence="1 10">Phospholipid metabolism; phosphatidylglycerol biosynthesis; phosphatidylglycerol from CDP-diacylglycerol: step 1/2.</text>
</comment>
<dbReference type="EMBL" id="GL996510">
    <property type="protein sequence ID" value="EGV66826.1"/>
    <property type="molecule type" value="Genomic_DNA"/>
</dbReference>
<keyword evidence="6 10" id="KW-0443">Lipid metabolism</keyword>
<dbReference type="GO" id="GO:0005524">
    <property type="term" value="F:ATP binding"/>
    <property type="evidence" value="ECO:0007669"/>
    <property type="project" value="UniProtKB-KW"/>
</dbReference>
<dbReference type="GO" id="GO:0008444">
    <property type="term" value="F:CDP-diacylglycerol-glycerol-3-phosphate 3-phosphatidyltransferase activity"/>
    <property type="evidence" value="ECO:0007669"/>
    <property type="project" value="UniProtKB-EC"/>
</dbReference>
<dbReference type="GeneID" id="18250108"/>
<dbReference type="AlphaFoldDB" id="G3AWM7"/>
<keyword evidence="10" id="KW-0547">Nucleotide-binding</keyword>
<dbReference type="SMART" id="SM00155">
    <property type="entry name" value="PLDc"/>
    <property type="match status" value="2"/>
</dbReference>
<gene>
    <name evidence="12" type="ORF">CANTEDRAFT_91743</name>
</gene>
<dbReference type="CDD" id="cd09135">
    <property type="entry name" value="PLDc_PGS1_euk_1"/>
    <property type="match status" value="1"/>
</dbReference>
<dbReference type="UniPathway" id="UPA00084">
    <property type="reaction ID" value="UER00503"/>
</dbReference>
<comment type="function">
    <text evidence="10">Functions in the biosynthesis of the anionic phospholipids phosphatidylglycerol and cardiolipin.</text>
</comment>
<keyword evidence="5" id="KW-0677">Repeat</keyword>
<evidence type="ECO:0000313" key="13">
    <source>
        <dbReference type="Proteomes" id="UP000000707"/>
    </source>
</evidence>
<dbReference type="KEGG" id="cten:18250108"/>
<dbReference type="eggNOG" id="KOG3964">
    <property type="taxonomic scope" value="Eukaryota"/>
</dbReference>
<dbReference type="Proteomes" id="UP000000707">
    <property type="component" value="Unassembled WGS sequence"/>
</dbReference>
<evidence type="ECO:0000313" key="12">
    <source>
        <dbReference type="EMBL" id="EGV66826.1"/>
    </source>
</evidence>
<keyword evidence="10" id="KW-0067">ATP-binding</keyword>
<comment type="catalytic activity">
    <reaction evidence="9 10">
        <text>a CDP-1,2-diacyl-sn-glycerol + sn-glycerol 3-phosphate = a 1,2-diacyl-sn-glycero-3-phospho-(1'-sn-glycero-3'-phosphate) + CMP + H(+)</text>
        <dbReference type="Rhea" id="RHEA:12593"/>
        <dbReference type="ChEBI" id="CHEBI:15378"/>
        <dbReference type="ChEBI" id="CHEBI:57597"/>
        <dbReference type="ChEBI" id="CHEBI:58332"/>
        <dbReference type="ChEBI" id="CHEBI:60110"/>
        <dbReference type="ChEBI" id="CHEBI:60377"/>
        <dbReference type="EC" id="2.7.8.5"/>
    </reaction>
</comment>
<evidence type="ECO:0000259" key="11">
    <source>
        <dbReference type="PROSITE" id="PS50035"/>
    </source>
</evidence>
<dbReference type="GO" id="GO:0005739">
    <property type="term" value="C:mitochondrion"/>
    <property type="evidence" value="ECO:0007669"/>
    <property type="project" value="UniProtKB-SubCell"/>
</dbReference>
<proteinExistence type="inferred from homology"/>
<comment type="subcellular location">
    <subcellularLocation>
        <location evidence="10">Mitochondrion</location>
    </subcellularLocation>
</comment>
<name>G3AWM7_CANTC</name>
<dbReference type="GO" id="GO:0032049">
    <property type="term" value="P:cardiolipin biosynthetic process"/>
    <property type="evidence" value="ECO:0007669"/>
    <property type="project" value="InterPro"/>
</dbReference>
<dbReference type="SUPFAM" id="SSF56024">
    <property type="entry name" value="Phospholipase D/nuclease"/>
    <property type="match status" value="2"/>
</dbReference>
<comment type="similarity">
    <text evidence="2 10">Belongs to the CDP-alcohol phosphatidyltransferase class-II family.</text>
</comment>
<dbReference type="PIRSF" id="PIRSF000850">
    <property type="entry name" value="Phospholipase_D_PSS"/>
    <property type="match status" value="1"/>
</dbReference>
<evidence type="ECO:0000256" key="4">
    <source>
        <dbReference type="ARBA" id="ARBA00022679"/>
    </source>
</evidence>
<keyword evidence="3 10" id="KW-0444">Lipid biosynthesis</keyword>
<evidence type="ECO:0000256" key="9">
    <source>
        <dbReference type="ARBA" id="ARBA00048586"/>
    </source>
</evidence>
<keyword evidence="8 10" id="KW-1208">Phospholipid metabolism</keyword>
<organism evidence="13">
    <name type="scientific">Candida tenuis (strain ATCC 10573 / BCRC 21748 / CBS 615 / JCM 9827 / NBRC 10315 / NRRL Y-1498 / VKM Y-70)</name>
    <name type="common">Yeast</name>
    <name type="synonym">Yamadazyma tenuis</name>
    <dbReference type="NCBI Taxonomy" id="590646"/>
    <lineage>
        <taxon>Eukaryota</taxon>
        <taxon>Fungi</taxon>
        <taxon>Dikarya</taxon>
        <taxon>Ascomycota</taxon>
        <taxon>Saccharomycotina</taxon>
        <taxon>Pichiomycetes</taxon>
        <taxon>Debaryomycetaceae</taxon>
        <taxon>Yamadazyma</taxon>
    </lineage>
</organism>
<dbReference type="OrthoDB" id="10250191at2759"/>
<accession>G3AWM7</accession>
<keyword evidence="13" id="KW-1185">Reference proteome</keyword>
<evidence type="ECO:0000256" key="2">
    <source>
        <dbReference type="ARBA" id="ARBA00010682"/>
    </source>
</evidence>
<keyword evidence="7 10" id="KW-0594">Phospholipid biosynthesis</keyword>
<evidence type="ECO:0000256" key="5">
    <source>
        <dbReference type="ARBA" id="ARBA00022737"/>
    </source>
</evidence>
<dbReference type="InterPro" id="IPR001736">
    <property type="entry name" value="PLipase_D/transphosphatidylase"/>
</dbReference>
<protein>
    <recommendedName>
        <fullName evidence="10">CDP-diacylglycerol--glycerol-3-phosphate 3-phosphatidyltransferase</fullName>
        <ecNumber evidence="10">2.7.8.5</ecNumber>
    </recommendedName>
</protein>
<sequence length="536" mass="61506">MLSSVYNYVFGRNHIHLSAVSTNNIPQDQVTQKFHPRLQAIFKQLDAICPRFVISQNDVFILNDPEQFYSTLKEKILSAKQRVFLSSLYVGKTQHELVGTIEKALELNEDLTVSILTDALRGTREAPHQPCSASLLVPLVEKFGKHRVDIRMYHTPHLKGFTKSLAPKRINEAWGLQHMKLYGFDDEIMLSGANLSEDYFTDRQDRYYLFSNRKLTEYYSKIHDSICSISYQILPSTNTPSGFRMDWPTSNKTCEPHVNHARFISDTSFMLEPLLKQQDLKNFEEFNDSDEYDTIVYPISQFSPLLQPRNDISTEKPSVLRLLTFLDSPTIKWWFTAGYFNLLPEIQEKLVNGVAKGTIITASAKANSFYKSTGVSYYIPEAYLLIAKKFLEDIRAKAKDNLIKLYEWRNGVVNTPGGWSYHAKGIWITVPDEDLPSITVIGSSNYTKRAYSLDLESNAILITKNKGLKKKMKEEVDNLLKYAHPMELEQFEPKVIGYEKNENDEDILERPIKKVSEDRQISYGVHLGLKVIGGKL</sequence>
<keyword evidence="4 10" id="KW-0808">Transferase</keyword>